<gene>
    <name evidence="1" type="ORF">LptCag_1473</name>
</gene>
<comment type="caution">
    <text evidence="1">The sequence shown here is derived from an EMBL/GenBank/DDBJ whole genome shotgun (WGS) entry which is preliminary data.</text>
</comment>
<dbReference type="Proteomes" id="UP000029452">
    <property type="component" value="Unassembled WGS sequence"/>
</dbReference>
<dbReference type="AlphaFoldDB" id="A0A094W8B1"/>
<organism evidence="1 2">
    <name type="scientific">Leptospirillum ferriphilum</name>
    <dbReference type="NCBI Taxonomy" id="178606"/>
    <lineage>
        <taxon>Bacteria</taxon>
        <taxon>Pseudomonadati</taxon>
        <taxon>Nitrospirota</taxon>
        <taxon>Nitrospiria</taxon>
        <taxon>Nitrospirales</taxon>
        <taxon>Nitrospiraceae</taxon>
        <taxon>Leptospirillum</taxon>
    </lineage>
</organism>
<dbReference type="EMBL" id="JPGK01000005">
    <property type="protein sequence ID" value="KGA93763.1"/>
    <property type="molecule type" value="Genomic_DNA"/>
</dbReference>
<name>A0A094W8B1_9BACT</name>
<evidence type="ECO:0000313" key="2">
    <source>
        <dbReference type="Proteomes" id="UP000029452"/>
    </source>
</evidence>
<proteinExistence type="predicted"/>
<sequence>MGGRFSVSCCFFTFDKGFLIDTEILIKKIQDLGIDFPENLICIVSSPVREDNQGTHPFI</sequence>
<dbReference type="PATRIC" id="fig|178606.4.peg.1475"/>
<protein>
    <submittedName>
        <fullName evidence="1">Uncharacterized protein</fullName>
    </submittedName>
</protein>
<evidence type="ECO:0000313" key="1">
    <source>
        <dbReference type="EMBL" id="KGA93763.1"/>
    </source>
</evidence>
<accession>A0A094W8B1</accession>
<reference evidence="1 2" key="1">
    <citation type="submission" date="2014-06" db="EMBL/GenBank/DDBJ databases">
        <title>Draft genome sequence of iron oxidizing acidophile Leptospirillum ferriphilum DSM14647.</title>
        <authorList>
            <person name="Cardenas J.P."/>
            <person name="Lazcano M."/>
            <person name="Ossandon F.J."/>
            <person name="Corbett M."/>
            <person name="Holmes D.S."/>
            <person name="Watkin E."/>
        </authorList>
    </citation>
    <scope>NUCLEOTIDE SEQUENCE [LARGE SCALE GENOMIC DNA]</scope>
    <source>
        <strain evidence="1 2">DSM 14647</strain>
    </source>
</reference>